<feature type="compositionally biased region" description="Polar residues" evidence="1">
    <location>
        <begin position="74"/>
        <end position="88"/>
    </location>
</feature>
<feature type="region of interest" description="Disordered" evidence="1">
    <location>
        <begin position="330"/>
        <end position="396"/>
    </location>
</feature>
<sequence>MADLSNPWATPLPSPSPSKASQPAPPSPPAASASVPSAAAAATIAAAPSSDPWASSSSSTLLPPPSIPLAQQAEADSQDNVQLPQSDSTAEELPDTSVIERSQDADLHESQETTNEDFTQALTNPPGDSLDDDDDFDFQDATQNDTANSADFDDFGDFDDGGFEAPAPAGADIIADQAAPPASTQSESAADTDTSQSSWNALPDPLTLSHDELVSHIRQLLAPALSSNSTHKYPYHSGALASGSIQPASSMPIKPKTIPHSRTGILATTPGAQGLWDDLVNKPPKGYKPVSWNRSGARRRLYTALGIPINLDEELPPALAGTLPPLKISLGGSTSNESPSSPAQANGKAVGALKGRGPGSNPNSGRSTPQPAPQRSSSGSAFAAKNASSSLPPPPPLDMARVQAILKLSPTQLSLLPLSALRSLSSELQSHTSATSASLAHYLQKRDTLASDADTYNTMIKDLVAGAASRLASGGGGSRNSTGGGSPTVAPGAAAHLGAKTPRSSTPLGR</sequence>
<feature type="region of interest" description="Disordered" evidence="1">
    <location>
        <begin position="470"/>
        <end position="510"/>
    </location>
</feature>
<evidence type="ECO:0000256" key="1">
    <source>
        <dbReference type="SAM" id="MobiDB-lite"/>
    </source>
</evidence>
<feature type="region of interest" description="Disordered" evidence="1">
    <location>
        <begin position="1"/>
        <end position="203"/>
    </location>
</feature>
<dbReference type="PANTHER" id="PTHR38698">
    <property type="entry name" value="EXPRESSED PROTEIN"/>
    <property type="match status" value="1"/>
</dbReference>
<dbReference type="InterPro" id="IPR031355">
    <property type="entry name" value="YBL010C/LAA2-like"/>
</dbReference>
<comment type="caution">
    <text evidence="2">The sequence shown here is derived from an EMBL/GenBank/DDBJ whole genome shotgun (WGS) entry which is preliminary data.</text>
</comment>
<reference evidence="2" key="1">
    <citation type="journal article" date="2023" name="PhytoFront">
        <title>Draft Genome Resources of Seven Strains of Tilletia horrida, Causal Agent of Kernel Smut of Rice.</title>
        <authorList>
            <person name="Khanal S."/>
            <person name="Antony Babu S."/>
            <person name="Zhou X.G."/>
        </authorList>
    </citation>
    <scope>NUCLEOTIDE SEQUENCE</scope>
    <source>
        <strain evidence="2">TX6</strain>
    </source>
</reference>
<feature type="compositionally biased region" description="Polar residues" evidence="1">
    <location>
        <begin position="183"/>
        <end position="200"/>
    </location>
</feature>
<organism evidence="2 3">
    <name type="scientific">Tilletia horrida</name>
    <dbReference type="NCBI Taxonomy" id="155126"/>
    <lineage>
        <taxon>Eukaryota</taxon>
        <taxon>Fungi</taxon>
        <taxon>Dikarya</taxon>
        <taxon>Basidiomycota</taxon>
        <taxon>Ustilaginomycotina</taxon>
        <taxon>Exobasidiomycetes</taxon>
        <taxon>Tilletiales</taxon>
        <taxon>Tilletiaceae</taxon>
        <taxon>Tilletia</taxon>
    </lineage>
</organism>
<feature type="compositionally biased region" description="Acidic residues" evidence="1">
    <location>
        <begin position="151"/>
        <end position="162"/>
    </location>
</feature>
<protein>
    <submittedName>
        <fullName evidence="2">Uncharacterized protein</fullName>
    </submittedName>
</protein>
<name>A0AAN6GSZ6_9BASI</name>
<dbReference type="PANTHER" id="PTHR38698:SF1">
    <property type="entry name" value="FUNGAL PROTEIN"/>
    <property type="match status" value="1"/>
</dbReference>
<feature type="compositionally biased region" description="Polar residues" evidence="1">
    <location>
        <begin position="112"/>
        <end position="123"/>
    </location>
</feature>
<evidence type="ECO:0000313" key="2">
    <source>
        <dbReference type="EMBL" id="KAK0556297.1"/>
    </source>
</evidence>
<feature type="compositionally biased region" description="Gly residues" evidence="1">
    <location>
        <begin position="473"/>
        <end position="486"/>
    </location>
</feature>
<dbReference type="Proteomes" id="UP001176517">
    <property type="component" value="Unassembled WGS sequence"/>
</dbReference>
<feature type="compositionally biased region" description="Basic and acidic residues" evidence="1">
    <location>
        <begin position="101"/>
        <end position="111"/>
    </location>
</feature>
<dbReference type="AlphaFoldDB" id="A0AAN6GSZ6"/>
<gene>
    <name evidence="2" type="ORF">OC846_001252</name>
</gene>
<accession>A0AAN6GSZ6</accession>
<feature type="compositionally biased region" description="Polar residues" evidence="1">
    <location>
        <begin position="360"/>
        <end position="380"/>
    </location>
</feature>
<proteinExistence type="predicted"/>
<dbReference type="Pfam" id="PF17104">
    <property type="entry name" value="YBL010C_LAA2"/>
    <property type="match status" value="1"/>
</dbReference>
<feature type="compositionally biased region" description="Low complexity" evidence="1">
    <location>
        <begin position="163"/>
        <end position="182"/>
    </location>
</feature>
<keyword evidence="3" id="KW-1185">Reference proteome</keyword>
<feature type="compositionally biased region" description="Low complexity" evidence="1">
    <location>
        <begin position="30"/>
        <end position="61"/>
    </location>
</feature>
<feature type="compositionally biased region" description="Polar residues" evidence="1">
    <location>
        <begin position="331"/>
        <end position="344"/>
    </location>
</feature>
<feature type="compositionally biased region" description="Acidic residues" evidence="1">
    <location>
        <begin position="129"/>
        <end position="138"/>
    </location>
</feature>
<dbReference type="EMBL" id="JAPDMZ010000017">
    <property type="protein sequence ID" value="KAK0556297.1"/>
    <property type="molecule type" value="Genomic_DNA"/>
</dbReference>
<evidence type="ECO:0000313" key="3">
    <source>
        <dbReference type="Proteomes" id="UP001176517"/>
    </source>
</evidence>